<dbReference type="HOGENOM" id="CLU_096072_4_2_0"/>
<dbReference type="InterPro" id="IPR036390">
    <property type="entry name" value="WH_DNA-bd_sf"/>
</dbReference>
<evidence type="ECO:0000313" key="9">
    <source>
        <dbReference type="Proteomes" id="UP000000379"/>
    </source>
</evidence>
<dbReference type="GO" id="GO:1900376">
    <property type="term" value="P:regulation of secondary metabolite biosynthetic process"/>
    <property type="evidence" value="ECO:0007669"/>
    <property type="project" value="TreeGrafter"/>
</dbReference>
<dbReference type="Proteomes" id="UP000000379">
    <property type="component" value="Chromosome"/>
</dbReference>
<evidence type="ECO:0000256" key="5">
    <source>
        <dbReference type="ARBA" id="ARBA00023125"/>
    </source>
</evidence>
<dbReference type="PANTHER" id="PTHR33202:SF7">
    <property type="entry name" value="FERRIC UPTAKE REGULATION PROTEIN"/>
    <property type="match status" value="1"/>
</dbReference>
<keyword evidence="6" id="KW-0804">Transcription</keyword>
<keyword evidence="9" id="KW-1185">Reference proteome</keyword>
<dbReference type="InterPro" id="IPR043135">
    <property type="entry name" value="Fur_C"/>
</dbReference>
<comment type="similarity">
    <text evidence="1">Belongs to the Fur family.</text>
</comment>
<dbReference type="SUPFAM" id="SSF46785">
    <property type="entry name" value="Winged helix' DNA-binding domain"/>
    <property type="match status" value="1"/>
</dbReference>
<name>D7CWD3_TRURR</name>
<dbReference type="AlphaFoldDB" id="D7CWD3"/>
<keyword evidence="7" id="KW-0479">Metal-binding</keyword>
<dbReference type="InterPro" id="IPR002481">
    <property type="entry name" value="FUR"/>
</dbReference>
<dbReference type="Gene3D" id="3.30.1490.190">
    <property type="match status" value="1"/>
</dbReference>
<reference evidence="8 9" key="2">
    <citation type="journal article" date="2011" name="Stand. Genomic Sci.">
        <title>Complete genome sequence of Truepera radiovictrix type strain (RQ-24).</title>
        <authorList>
            <person name="Ivanova N."/>
            <person name="Rohde C."/>
            <person name="Munk C."/>
            <person name="Nolan M."/>
            <person name="Lucas S."/>
            <person name="Del Rio T.G."/>
            <person name="Tice H."/>
            <person name="Deshpande S."/>
            <person name="Cheng J.F."/>
            <person name="Tapia R."/>
            <person name="Han C."/>
            <person name="Goodwin L."/>
            <person name="Pitluck S."/>
            <person name="Liolios K."/>
            <person name="Mavromatis K."/>
            <person name="Mikhailova N."/>
            <person name="Pati A."/>
            <person name="Chen A."/>
            <person name="Palaniappan K."/>
            <person name="Land M."/>
            <person name="Hauser L."/>
            <person name="Chang Y.J."/>
            <person name="Jeffries C.D."/>
            <person name="Brambilla E."/>
            <person name="Rohde M."/>
            <person name="Goker M."/>
            <person name="Tindall B.J."/>
            <person name="Woyke T."/>
            <person name="Bristow J."/>
            <person name="Eisen J.A."/>
            <person name="Markowitz V."/>
            <person name="Hugenholtz P."/>
            <person name="Kyrpides N.C."/>
            <person name="Klenk H.P."/>
            <person name="Lapidus A."/>
        </authorList>
    </citation>
    <scope>NUCLEOTIDE SEQUENCE [LARGE SCALE GENOMIC DNA]</scope>
    <source>
        <strain evidence="9">DSM 17093 / CIP 108686 / LMG 22925 / RQ-24</strain>
    </source>
</reference>
<feature type="binding site" evidence="7">
    <location>
        <position position="99"/>
    </location>
    <ligand>
        <name>Zn(2+)</name>
        <dbReference type="ChEBI" id="CHEBI:29105"/>
    </ligand>
</feature>
<evidence type="ECO:0000256" key="1">
    <source>
        <dbReference type="ARBA" id="ARBA00007957"/>
    </source>
</evidence>
<dbReference type="InterPro" id="IPR036388">
    <property type="entry name" value="WH-like_DNA-bd_sf"/>
</dbReference>
<dbReference type="EMBL" id="CP002049">
    <property type="protein sequence ID" value="ADI16083.1"/>
    <property type="molecule type" value="Genomic_DNA"/>
</dbReference>
<evidence type="ECO:0000256" key="4">
    <source>
        <dbReference type="ARBA" id="ARBA00023015"/>
    </source>
</evidence>
<feature type="binding site" evidence="7">
    <location>
        <position position="145"/>
    </location>
    <ligand>
        <name>Zn(2+)</name>
        <dbReference type="ChEBI" id="CHEBI:29105"/>
    </ligand>
</feature>
<feature type="binding site" evidence="7">
    <location>
        <position position="96"/>
    </location>
    <ligand>
        <name>Zn(2+)</name>
        <dbReference type="ChEBI" id="CHEBI:29105"/>
    </ligand>
</feature>
<evidence type="ECO:0000313" key="8">
    <source>
        <dbReference type="EMBL" id="ADI16083.1"/>
    </source>
</evidence>
<dbReference type="GO" id="GO:0003700">
    <property type="term" value="F:DNA-binding transcription factor activity"/>
    <property type="evidence" value="ECO:0007669"/>
    <property type="project" value="InterPro"/>
</dbReference>
<dbReference type="STRING" id="649638.Trad_2989"/>
<dbReference type="eggNOG" id="COG0735">
    <property type="taxonomic scope" value="Bacteria"/>
</dbReference>
<protein>
    <submittedName>
        <fullName evidence="8">Ferric uptake regulator, Fur family</fullName>
    </submittedName>
</protein>
<dbReference type="GO" id="GO:0045892">
    <property type="term" value="P:negative regulation of DNA-templated transcription"/>
    <property type="evidence" value="ECO:0007669"/>
    <property type="project" value="TreeGrafter"/>
</dbReference>
<proteinExistence type="inferred from homology"/>
<evidence type="ECO:0000256" key="7">
    <source>
        <dbReference type="PIRSR" id="PIRSR602481-1"/>
    </source>
</evidence>
<dbReference type="Pfam" id="PF01475">
    <property type="entry name" value="FUR"/>
    <property type="match status" value="1"/>
</dbReference>
<accession>D7CWD3</accession>
<dbReference type="Gene3D" id="1.10.10.10">
    <property type="entry name" value="Winged helix-like DNA-binding domain superfamily/Winged helix DNA-binding domain"/>
    <property type="match status" value="1"/>
</dbReference>
<evidence type="ECO:0000256" key="2">
    <source>
        <dbReference type="ARBA" id="ARBA00022491"/>
    </source>
</evidence>
<feature type="binding site" evidence="7">
    <location>
        <position position="142"/>
    </location>
    <ligand>
        <name>Zn(2+)</name>
        <dbReference type="ChEBI" id="CHEBI:29105"/>
    </ligand>
</feature>
<keyword evidence="3 7" id="KW-0862">Zinc</keyword>
<dbReference type="OrthoDB" id="8659436at2"/>
<dbReference type="GO" id="GO:0000976">
    <property type="term" value="F:transcription cis-regulatory region binding"/>
    <property type="evidence" value="ECO:0007669"/>
    <property type="project" value="TreeGrafter"/>
</dbReference>
<dbReference type="GO" id="GO:0008270">
    <property type="term" value="F:zinc ion binding"/>
    <property type="evidence" value="ECO:0007669"/>
    <property type="project" value="TreeGrafter"/>
</dbReference>
<evidence type="ECO:0000256" key="3">
    <source>
        <dbReference type="ARBA" id="ARBA00022833"/>
    </source>
</evidence>
<dbReference type="CDD" id="cd07153">
    <property type="entry name" value="Fur_like"/>
    <property type="match status" value="1"/>
</dbReference>
<sequence>MERGKGQTPREILHERGLRYSRPREVILGYFSERDTHVSAEELYLELKRRGEALSLSTVYLNLGVLKNAGLVREFAGVSGEALYDSNVGPHHHLICKGCGAILDLPELTVAHLPLKTFLKQRAESDSGWQIDEPNLDLLGLCPACQRAQEGACEPRQATP</sequence>
<keyword evidence="5" id="KW-0238">DNA-binding</keyword>
<gene>
    <name evidence="8" type="ordered locus">Trad_2989</name>
</gene>
<keyword evidence="4" id="KW-0805">Transcription regulation</keyword>
<evidence type="ECO:0000256" key="6">
    <source>
        <dbReference type="ARBA" id="ARBA00023163"/>
    </source>
</evidence>
<comment type="cofactor">
    <cofactor evidence="7">
        <name>Zn(2+)</name>
        <dbReference type="ChEBI" id="CHEBI:29105"/>
    </cofactor>
    <text evidence="7">Binds 1 zinc ion per subunit.</text>
</comment>
<dbReference type="PANTHER" id="PTHR33202">
    <property type="entry name" value="ZINC UPTAKE REGULATION PROTEIN"/>
    <property type="match status" value="1"/>
</dbReference>
<dbReference type="KEGG" id="tra:Trad_2989"/>
<reference evidence="9" key="1">
    <citation type="submission" date="2010-05" db="EMBL/GenBank/DDBJ databases">
        <title>The complete genome of Truepera radiovictris DSM 17093.</title>
        <authorList>
            <consortium name="US DOE Joint Genome Institute (JGI-PGF)"/>
            <person name="Lucas S."/>
            <person name="Copeland A."/>
            <person name="Lapidus A."/>
            <person name="Glavina del Rio T."/>
            <person name="Dalin E."/>
            <person name="Tice H."/>
            <person name="Bruce D."/>
            <person name="Goodwin L."/>
            <person name="Pitluck S."/>
            <person name="Kyrpides N."/>
            <person name="Mavromatis K."/>
            <person name="Ovchinnikova G."/>
            <person name="Munk A.C."/>
            <person name="Detter J.C."/>
            <person name="Han C."/>
            <person name="Tapia R."/>
            <person name="Land M."/>
            <person name="Hauser L."/>
            <person name="Markowitz V."/>
            <person name="Cheng J.-F."/>
            <person name="Hugenholtz P."/>
            <person name="Woyke T."/>
            <person name="Wu D."/>
            <person name="Tindall B."/>
            <person name="Pomrenke H.G."/>
            <person name="Brambilla E."/>
            <person name="Klenk H.-P."/>
            <person name="Eisen J.A."/>
        </authorList>
    </citation>
    <scope>NUCLEOTIDE SEQUENCE [LARGE SCALE GENOMIC DNA]</scope>
    <source>
        <strain evidence="9">DSM 17093 / CIP 108686 / LMG 22925 / RQ-24</strain>
    </source>
</reference>
<keyword evidence="2" id="KW-0678">Repressor</keyword>
<organism evidence="8 9">
    <name type="scientific">Truepera radiovictrix (strain DSM 17093 / CIP 108686 / LMG 22925 / RQ-24)</name>
    <dbReference type="NCBI Taxonomy" id="649638"/>
    <lineage>
        <taxon>Bacteria</taxon>
        <taxon>Thermotogati</taxon>
        <taxon>Deinococcota</taxon>
        <taxon>Deinococci</taxon>
        <taxon>Trueperales</taxon>
        <taxon>Trueperaceae</taxon>
        <taxon>Truepera</taxon>
    </lineage>
</organism>
<dbReference type="RefSeq" id="WP_013179442.1">
    <property type="nucleotide sequence ID" value="NC_014221.1"/>
</dbReference>